<reference evidence="3" key="1">
    <citation type="journal article" date="2019" name="Int. J. Syst. Evol. Microbiol.">
        <title>The Global Catalogue of Microorganisms (GCM) 10K type strain sequencing project: providing services to taxonomists for standard genome sequencing and annotation.</title>
        <authorList>
            <consortium name="The Broad Institute Genomics Platform"/>
            <consortium name="The Broad Institute Genome Sequencing Center for Infectious Disease"/>
            <person name="Wu L."/>
            <person name="Ma J."/>
        </authorList>
    </citation>
    <scope>NUCLEOTIDE SEQUENCE [LARGE SCALE GENOMIC DNA]</scope>
    <source>
        <strain evidence="3">CGMCC 1.15399</strain>
    </source>
</reference>
<dbReference type="Pfam" id="PF08450">
    <property type="entry name" value="SGL"/>
    <property type="match status" value="1"/>
</dbReference>
<dbReference type="EMBL" id="JBHUCM010000064">
    <property type="protein sequence ID" value="MFD1546296.1"/>
    <property type="molecule type" value="Genomic_DNA"/>
</dbReference>
<proteinExistence type="predicted"/>
<dbReference type="PANTHER" id="PTHR10907">
    <property type="entry name" value="REGUCALCIN"/>
    <property type="match status" value="1"/>
</dbReference>
<comment type="caution">
    <text evidence="2">The sequence shown here is derived from an EMBL/GenBank/DDBJ whole genome shotgun (WGS) entry which is preliminary data.</text>
</comment>
<evidence type="ECO:0000313" key="3">
    <source>
        <dbReference type="Proteomes" id="UP001597097"/>
    </source>
</evidence>
<sequence length="296" mass="31079">MTIAAYTVTAPVAEHGEGPVWCESWGGLRFVDMLAGDVLALGPDGTVRRRHVGAVAAAIRPRAAGSVSGQYVCEGYVVATERELLLSDADELDAPLRSLGEAWSDSSVRMNDGGCDPDGRFYIGSMAYDETPGRGSLYVAEPGGGLRVVLPEVTISNGLDFSPGGDLAYYADTATGRVDVLDYDREQGLTGRRPFAVVDPADGAPDGLTVDAEGGVWVALWGGAAVHRYSPEGRLDAVIRLPVRKVTAVTFGGENLDRLFITTSALNVDRTEQPDAGALFAADPGVPGRPVLPCTL</sequence>
<feature type="domain" description="SMP-30/Gluconolactonase/LRE-like region" evidence="1">
    <location>
        <begin position="16"/>
        <end position="264"/>
    </location>
</feature>
<keyword evidence="3" id="KW-1185">Reference proteome</keyword>
<evidence type="ECO:0000313" key="2">
    <source>
        <dbReference type="EMBL" id="MFD1546296.1"/>
    </source>
</evidence>
<name>A0ABW4GVE7_9ACTN</name>
<protein>
    <submittedName>
        <fullName evidence="2">SMP-30/gluconolactonase/LRE family protein</fullName>
    </submittedName>
</protein>
<dbReference type="RefSeq" id="WP_219536393.1">
    <property type="nucleotide sequence ID" value="NZ_JAHKRM010000030.1"/>
</dbReference>
<dbReference type="InterPro" id="IPR013658">
    <property type="entry name" value="SGL"/>
</dbReference>
<dbReference type="Proteomes" id="UP001597097">
    <property type="component" value="Unassembled WGS sequence"/>
</dbReference>
<organism evidence="2 3">
    <name type="scientific">Nonomuraea guangzhouensis</name>
    <dbReference type="NCBI Taxonomy" id="1291555"/>
    <lineage>
        <taxon>Bacteria</taxon>
        <taxon>Bacillati</taxon>
        <taxon>Actinomycetota</taxon>
        <taxon>Actinomycetes</taxon>
        <taxon>Streptosporangiales</taxon>
        <taxon>Streptosporangiaceae</taxon>
        <taxon>Nonomuraea</taxon>
    </lineage>
</organism>
<gene>
    <name evidence="2" type="ORF">ACFSJ0_55330</name>
</gene>
<dbReference type="PANTHER" id="PTHR10907:SF47">
    <property type="entry name" value="REGUCALCIN"/>
    <property type="match status" value="1"/>
</dbReference>
<accession>A0ABW4GVE7</accession>
<evidence type="ECO:0000259" key="1">
    <source>
        <dbReference type="Pfam" id="PF08450"/>
    </source>
</evidence>